<dbReference type="SUPFAM" id="SSF109604">
    <property type="entry name" value="HD-domain/PDEase-like"/>
    <property type="match status" value="1"/>
</dbReference>
<comment type="caution">
    <text evidence="2">The sequence shown here is derived from an EMBL/GenBank/DDBJ whole genome shotgun (WGS) entry which is preliminary data.</text>
</comment>
<dbReference type="AlphaFoldDB" id="A0A9Q0YCS9"/>
<organism evidence="2 3">
    <name type="scientific">Phrynocephalus forsythii</name>
    <dbReference type="NCBI Taxonomy" id="171643"/>
    <lineage>
        <taxon>Eukaryota</taxon>
        <taxon>Metazoa</taxon>
        <taxon>Chordata</taxon>
        <taxon>Craniata</taxon>
        <taxon>Vertebrata</taxon>
        <taxon>Euteleostomi</taxon>
        <taxon>Lepidosauria</taxon>
        <taxon>Squamata</taxon>
        <taxon>Bifurcata</taxon>
        <taxon>Unidentata</taxon>
        <taxon>Episquamata</taxon>
        <taxon>Toxicofera</taxon>
        <taxon>Iguania</taxon>
        <taxon>Acrodonta</taxon>
        <taxon>Agamidae</taxon>
        <taxon>Agaminae</taxon>
        <taxon>Phrynocephalus</taxon>
    </lineage>
</organism>
<feature type="domain" description="PDEase" evidence="1">
    <location>
        <begin position="1"/>
        <end position="101"/>
    </location>
</feature>
<dbReference type="Pfam" id="PF00233">
    <property type="entry name" value="PDEase_I"/>
    <property type="match status" value="1"/>
</dbReference>
<dbReference type="PROSITE" id="PS51845">
    <property type="entry name" value="PDEASE_I_2"/>
    <property type="match status" value="1"/>
</dbReference>
<evidence type="ECO:0000313" key="2">
    <source>
        <dbReference type="EMBL" id="KAJ7345598.1"/>
    </source>
</evidence>
<dbReference type="Gene3D" id="1.10.1300.10">
    <property type="entry name" value="3'5'-cyclic nucleotide phosphodiesterase, catalytic domain"/>
    <property type="match status" value="1"/>
</dbReference>
<accession>A0A9Q0YCS9</accession>
<dbReference type="GO" id="GO:0007165">
    <property type="term" value="P:signal transduction"/>
    <property type="evidence" value="ECO:0007669"/>
    <property type="project" value="InterPro"/>
</dbReference>
<evidence type="ECO:0000259" key="1">
    <source>
        <dbReference type="PROSITE" id="PS51845"/>
    </source>
</evidence>
<dbReference type="GO" id="GO:0004114">
    <property type="term" value="F:3',5'-cyclic-nucleotide phosphodiesterase activity"/>
    <property type="evidence" value="ECO:0007669"/>
    <property type="project" value="InterPro"/>
</dbReference>
<name>A0A9Q0YCS9_9SAUR</name>
<keyword evidence="3" id="KW-1185">Reference proteome</keyword>
<sequence length="125" mass="14231">MTSDSNLCEPYLEILGTQGKKNRNTNPETGMVITIFQRKTRTSAIFDRNRKDELPRLQLEWIDSICMPLYQVLVKVNGKLQPMLDSVVANRRKWEELHQKRLLSQAAVVATALSPSSSSDLEDVN</sequence>
<dbReference type="InterPro" id="IPR002073">
    <property type="entry name" value="PDEase_catalytic_dom"/>
</dbReference>
<dbReference type="OrthoDB" id="74705at2759"/>
<dbReference type="InterPro" id="IPR036971">
    <property type="entry name" value="PDEase_catalytic_dom_sf"/>
</dbReference>
<protein>
    <recommendedName>
        <fullName evidence="1">PDEase domain-containing protein</fullName>
    </recommendedName>
</protein>
<evidence type="ECO:0000313" key="3">
    <source>
        <dbReference type="Proteomes" id="UP001142489"/>
    </source>
</evidence>
<dbReference type="Proteomes" id="UP001142489">
    <property type="component" value="Unassembled WGS sequence"/>
</dbReference>
<proteinExistence type="predicted"/>
<gene>
    <name evidence="2" type="ORF">JRQ81_001548</name>
</gene>
<reference evidence="2" key="1">
    <citation type="journal article" date="2023" name="DNA Res.">
        <title>Chromosome-level genome assembly of Phrynocephalus forsythii using third-generation DNA sequencing and Hi-C analysis.</title>
        <authorList>
            <person name="Qi Y."/>
            <person name="Zhao W."/>
            <person name="Zhao Y."/>
            <person name="Niu C."/>
            <person name="Cao S."/>
            <person name="Zhang Y."/>
        </authorList>
    </citation>
    <scope>NUCLEOTIDE SEQUENCE</scope>
    <source>
        <tissue evidence="2">Muscle</tissue>
    </source>
</reference>
<dbReference type="EMBL" id="JAPFRF010000001">
    <property type="protein sequence ID" value="KAJ7345598.1"/>
    <property type="molecule type" value="Genomic_DNA"/>
</dbReference>